<dbReference type="CDD" id="cd02947">
    <property type="entry name" value="TRX_family"/>
    <property type="match status" value="1"/>
</dbReference>
<dbReference type="Proteomes" id="UP000192042">
    <property type="component" value="Chromosome I"/>
</dbReference>
<feature type="domain" description="Thioredoxin" evidence="1">
    <location>
        <begin position="1"/>
        <end position="109"/>
    </location>
</feature>
<dbReference type="PROSITE" id="PS51352">
    <property type="entry name" value="THIOREDOXIN_2"/>
    <property type="match status" value="1"/>
</dbReference>
<dbReference type="KEGG" id="nja:NSJP_0581"/>
<name>A0A1W1I1Q0_9BACT</name>
<dbReference type="AlphaFoldDB" id="A0A1W1I1Q0"/>
<sequence>MSGTVLDVSDENYKDFVNGPGSVVAYGLATCEPCKTYDPILEEIAARFPTVKVGKAKMHVPGRCREIKKTHVFETYPTTHLFANGKLLLTREGVIEPAELAALISDHLLPS</sequence>
<dbReference type="InterPro" id="IPR013766">
    <property type="entry name" value="Thioredoxin_domain"/>
</dbReference>
<evidence type="ECO:0000259" key="1">
    <source>
        <dbReference type="PROSITE" id="PS51352"/>
    </source>
</evidence>
<dbReference type="SUPFAM" id="SSF52833">
    <property type="entry name" value="Thioredoxin-like"/>
    <property type="match status" value="1"/>
</dbReference>
<reference evidence="2 3" key="1">
    <citation type="submission" date="2017-03" db="EMBL/GenBank/DDBJ databases">
        <authorList>
            <person name="Afonso C.L."/>
            <person name="Miller P.J."/>
            <person name="Scott M.A."/>
            <person name="Spackman E."/>
            <person name="Goraichik I."/>
            <person name="Dimitrov K.M."/>
            <person name="Suarez D.L."/>
            <person name="Swayne D.E."/>
        </authorList>
    </citation>
    <scope>NUCLEOTIDE SEQUENCE [LARGE SCALE GENOMIC DNA]</scope>
    <source>
        <strain evidence="2">Genome sequencing of Nitrospira japonica strain NJ11</strain>
    </source>
</reference>
<dbReference type="OrthoDB" id="9790390at2"/>
<evidence type="ECO:0000313" key="3">
    <source>
        <dbReference type="Proteomes" id="UP000192042"/>
    </source>
</evidence>
<gene>
    <name evidence="2" type="ORF">NSJP_0581</name>
</gene>
<dbReference type="RefSeq" id="WP_080885386.1">
    <property type="nucleotide sequence ID" value="NZ_LT828648.1"/>
</dbReference>
<dbReference type="Gene3D" id="3.40.30.10">
    <property type="entry name" value="Glutaredoxin"/>
    <property type="match status" value="1"/>
</dbReference>
<dbReference type="STRING" id="1325564.NSJP_0581"/>
<organism evidence="2 3">
    <name type="scientific">Nitrospira japonica</name>
    <dbReference type="NCBI Taxonomy" id="1325564"/>
    <lineage>
        <taxon>Bacteria</taxon>
        <taxon>Pseudomonadati</taxon>
        <taxon>Nitrospirota</taxon>
        <taxon>Nitrospiria</taxon>
        <taxon>Nitrospirales</taxon>
        <taxon>Nitrospiraceae</taxon>
        <taxon>Nitrospira</taxon>
    </lineage>
</organism>
<dbReference type="Pfam" id="PF00085">
    <property type="entry name" value="Thioredoxin"/>
    <property type="match status" value="1"/>
</dbReference>
<dbReference type="EMBL" id="LT828648">
    <property type="protein sequence ID" value="SLM46753.1"/>
    <property type="molecule type" value="Genomic_DNA"/>
</dbReference>
<evidence type="ECO:0000313" key="2">
    <source>
        <dbReference type="EMBL" id="SLM46753.1"/>
    </source>
</evidence>
<keyword evidence="3" id="KW-1185">Reference proteome</keyword>
<protein>
    <submittedName>
        <fullName evidence="2">Putative Thioredoxin</fullName>
    </submittedName>
</protein>
<proteinExistence type="predicted"/>
<dbReference type="InterPro" id="IPR036249">
    <property type="entry name" value="Thioredoxin-like_sf"/>
</dbReference>
<accession>A0A1W1I1Q0</accession>